<dbReference type="InterPro" id="IPR045006">
    <property type="entry name" value="CHLI-like"/>
</dbReference>
<sequence length="426" mass="46136">MQSLQGQRALTAVRPCRQRRALLVRASTAVTAKPTTKKPAFPFVRIQGQEEMKLALLLNVVDPNIGGVLIMGDRGTAKSVAVRALVDLLPEIDVVPDDPFNSSPTDVKLMGPDVLERWKKGERLPSTRARTPLVELPLGATEDRICGTIDIEKALTQGVKAYEPGLLAKANRGILYVDEVNLLDDGLVDVVLDSSASGVNTVEREGISILHPARFIMIGSGNPAEGELRPQLLDRFGMSVNVATLQDSKQRTQLVLDRMAYEADPDAFAASIAADQKKLTDQLEAARNRLKSVRIKDDIQVLISDICSRLDVDGLRGDIVINRAAKALVAFEGRSEVTVADVERIIPSCLNHRLRKDPLDPIDNGTKVQILFKRMTDPEVIKREEEMARRKAEAEAKAKASGGSAAGANRAAGAKAGAWGGLPGRK</sequence>
<dbReference type="Pfam" id="PF01078">
    <property type="entry name" value="Mg_chelatase"/>
    <property type="match status" value="1"/>
</dbReference>
<evidence type="ECO:0000256" key="11">
    <source>
        <dbReference type="SAM" id="Coils"/>
    </source>
</evidence>
<evidence type="ECO:0000256" key="10">
    <source>
        <dbReference type="RuleBase" id="RU362087"/>
    </source>
</evidence>
<organism evidence="14 15">
    <name type="scientific">Edaphochlamys debaryana</name>
    <dbReference type="NCBI Taxonomy" id="47281"/>
    <lineage>
        <taxon>Eukaryota</taxon>
        <taxon>Viridiplantae</taxon>
        <taxon>Chlorophyta</taxon>
        <taxon>core chlorophytes</taxon>
        <taxon>Chlorophyceae</taxon>
        <taxon>CS clade</taxon>
        <taxon>Chlamydomonadales</taxon>
        <taxon>Chlamydomonadales incertae sedis</taxon>
        <taxon>Edaphochlamys</taxon>
    </lineage>
</organism>
<dbReference type="Proteomes" id="UP000612055">
    <property type="component" value="Unassembled WGS sequence"/>
</dbReference>
<comment type="subcellular location">
    <subcellularLocation>
        <location evidence="10">Plastid</location>
        <location evidence="10">Chloroplast</location>
    </subcellularLocation>
</comment>
<evidence type="ECO:0000256" key="6">
    <source>
        <dbReference type="ARBA" id="ARBA00022840"/>
    </source>
</evidence>
<evidence type="ECO:0000256" key="9">
    <source>
        <dbReference type="ARBA" id="ARBA00048693"/>
    </source>
</evidence>
<comment type="caution">
    <text evidence="14">The sequence shown here is derived from an EMBL/GenBank/DDBJ whole genome shotgun (WGS) entry which is preliminary data.</text>
</comment>
<dbReference type="GO" id="GO:0015995">
    <property type="term" value="P:chlorophyll biosynthetic process"/>
    <property type="evidence" value="ECO:0007669"/>
    <property type="project" value="UniProtKB-UniPathway"/>
</dbReference>
<dbReference type="InterPro" id="IPR011775">
    <property type="entry name" value="Mg_chelatase_ATPase-isu"/>
</dbReference>
<dbReference type="GO" id="GO:0015979">
    <property type="term" value="P:photosynthesis"/>
    <property type="evidence" value="ECO:0007669"/>
    <property type="project" value="UniProtKB-UniRule"/>
</dbReference>
<evidence type="ECO:0000256" key="5">
    <source>
        <dbReference type="ARBA" id="ARBA00022741"/>
    </source>
</evidence>
<evidence type="ECO:0000256" key="4">
    <source>
        <dbReference type="ARBA" id="ARBA00022598"/>
    </source>
</evidence>
<dbReference type="Gene3D" id="3.40.50.300">
    <property type="entry name" value="P-loop containing nucleotide triphosphate hydrolases"/>
    <property type="match status" value="1"/>
</dbReference>
<dbReference type="EC" id="6.6.1.1" evidence="10"/>
<dbReference type="GO" id="GO:0005524">
    <property type="term" value="F:ATP binding"/>
    <property type="evidence" value="ECO:0007669"/>
    <property type="project" value="UniProtKB-UniRule"/>
</dbReference>
<gene>
    <name evidence="14" type="ORF">HYH03_018142</name>
</gene>
<dbReference type="Pfam" id="PF17863">
    <property type="entry name" value="AAA_lid_2"/>
    <property type="match status" value="1"/>
</dbReference>
<dbReference type="UniPathway" id="UPA00668"/>
<comment type="function">
    <text evidence="10">Involved in chlorophyll biosynthesis. Catalyzes the insertion of magnesium ion into protoporphyrin IX to yield Mg-protoporphyrin IX.</text>
</comment>
<evidence type="ECO:0000256" key="2">
    <source>
        <dbReference type="ARBA" id="ARBA00005799"/>
    </source>
</evidence>
<evidence type="ECO:0000313" key="14">
    <source>
        <dbReference type="EMBL" id="KAG2482965.1"/>
    </source>
</evidence>
<dbReference type="PANTHER" id="PTHR32039">
    <property type="entry name" value="MAGNESIUM-CHELATASE SUBUNIT CHLI"/>
    <property type="match status" value="1"/>
</dbReference>
<dbReference type="InterPro" id="IPR027417">
    <property type="entry name" value="P-loop_NTPase"/>
</dbReference>
<keyword evidence="11" id="KW-0175">Coiled coil</keyword>
<evidence type="ECO:0000313" key="15">
    <source>
        <dbReference type="Proteomes" id="UP000612055"/>
    </source>
</evidence>
<proteinExistence type="inferred from homology"/>
<feature type="domain" description="AAA+ ATPase" evidence="13">
    <location>
        <begin position="64"/>
        <end position="247"/>
    </location>
</feature>
<dbReference type="SMART" id="SM00382">
    <property type="entry name" value="AAA"/>
    <property type="match status" value="1"/>
</dbReference>
<reference evidence="14" key="1">
    <citation type="journal article" date="2020" name="bioRxiv">
        <title>Comparative genomics of Chlamydomonas.</title>
        <authorList>
            <person name="Craig R.J."/>
            <person name="Hasan A.R."/>
            <person name="Ness R.W."/>
            <person name="Keightley P.D."/>
        </authorList>
    </citation>
    <scope>NUCLEOTIDE SEQUENCE</scope>
    <source>
        <strain evidence="14">CCAP 11/70</strain>
    </source>
</reference>
<evidence type="ECO:0000256" key="1">
    <source>
        <dbReference type="ARBA" id="ARBA00005173"/>
    </source>
</evidence>
<dbReference type="FunFam" id="3.40.50.300:FF:000601">
    <property type="entry name" value="Mg-protoporphyrin IX chelatase"/>
    <property type="match status" value="1"/>
</dbReference>
<evidence type="ECO:0000256" key="12">
    <source>
        <dbReference type="SAM" id="MobiDB-lite"/>
    </source>
</evidence>
<dbReference type="GO" id="GO:0016851">
    <property type="term" value="F:magnesium chelatase activity"/>
    <property type="evidence" value="ECO:0007669"/>
    <property type="project" value="UniProtKB-UniRule"/>
</dbReference>
<protein>
    <recommendedName>
        <fullName evidence="10">Mg-protoporphyrin IX chelatase</fullName>
        <ecNumber evidence="10">6.6.1.1</ecNumber>
    </recommendedName>
</protein>
<keyword evidence="10" id="KW-0150">Chloroplast</keyword>
<comment type="subunit">
    <text evidence="10">The magnesium chelatase complex is a heterotrimer consisting of subunits CHLI, CHLD, AND CHLH.</text>
</comment>
<evidence type="ECO:0000256" key="8">
    <source>
        <dbReference type="ARBA" id="ARBA00038576"/>
    </source>
</evidence>
<evidence type="ECO:0000256" key="7">
    <source>
        <dbReference type="ARBA" id="ARBA00023171"/>
    </source>
</evidence>
<comment type="catalytic activity">
    <reaction evidence="9 10">
        <text>protoporphyrin IX + Mg(2+) + ATP + H2O = Mg-protoporphyrin IX + ADP + phosphate + 3 H(+)</text>
        <dbReference type="Rhea" id="RHEA:13961"/>
        <dbReference type="ChEBI" id="CHEBI:15377"/>
        <dbReference type="ChEBI" id="CHEBI:15378"/>
        <dbReference type="ChEBI" id="CHEBI:18420"/>
        <dbReference type="ChEBI" id="CHEBI:30616"/>
        <dbReference type="ChEBI" id="CHEBI:43474"/>
        <dbReference type="ChEBI" id="CHEBI:57306"/>
        <dbReference type="ChEBI" id="CHEBI:60492"/>
        <dbReference type="ChEBI" id="CHEBI:456216"/>
        <dbReference type="EC" id="6.6.1.1"/>
    </reaction>
</comment>
<accession>A0A836BNE5</accession>
<keyword evidence="3 10" id="KW-0602">Photosynthesis</keyword>
<dbReference type="OrthoDB" id="34999at2759"/>
<keyword evidence="15" id="KW-1185">Reference proteome</keyword>
<dbReference type="PANTHER" id="PTHR32039:SF9">
    <property type="entry name" value="MAGNESIUM-CHELATASE SUBUNIT CHLI-2, CHLOROPLASTIC"/>
    <property type="match status" value="1"/>
</dbReference>
<dbReference type="NCBIfam" id="TIGR02030">
    <property type="entry name" value="BchI-ChlI"/>
    <property type="match status" value="1"/>
</dbReference>
<name>A0A836BNE5_9CHLO</name>
<comment type="pathway">
    <text evidence="1 10">Porphyrin-containing compound metabolism; chlorophyll biosynthesis.</text>
</comment>
<keyword evidence="5 10" id="KW-0547">Nucleotide-binding</keyword>
<feature type="region of interest" description="Disordered" evidence="12">
    <location>
        <begin position="385"/>
        <end position="426"/>
    </location>
</feature>
<dbReference type="InterPro" id="IPR003593">
    <property type="entry name" value="AAA+_ATPase"/>
</dbReference>
<keyword evidence="4 10" id="KW-0436">Ligase</keyword>
<dbReference type="AlphaFoldDB" id="A0A836BNE5"/>
<dbReference type="GO" id="GO:0009570">
    <property type="term" value="C:chloroplast stroma"/>
    <property type="evidence" value="ECO:0007669"/>
    <property type="project" value="TreeGrafter"/>
</dbReference>
<dbReference type="SUPFAM" id="SSF52540">
    <property type="entry name" value="P-loop containing nucleoside triphosphate hydrolases"/>
    <property type="match status" value="1"/>
</dbReference>
<dbReference type="EMBL" id="JAEHOE010000195">
    <property type="protein sequence ID" value="KAG2482965.1"/>
    <property type="molecule type" value="Genomic_DNA"/>
</dbReference>
<comment type="subunit">
    <text evidence="8">The magnesium chelatase complex is a heterotrimer consisting of subunits CHLI, CHLD and CHLH.</text>
</comment>
<dbReference type="InterPro" id="IPR000523">
    <property type="entry name" value="Mg_chelatse_chII-like_cat_dom"/>
</dbReference>
<keyword evidence="6 10" id="KW-0067">ATP-binding</keyword>
<dbReference type="Gene3D" id="1.10.8.80">
    <property type="entry name" value="Magnesium chelatase subunit I, C-Terminal domain"/>
    <property type="match status" value="1"/>
</dbReference>
<comment type="similarity">
    <text evidence="2 10">Belongs to the Mg-chelatase subunits D/I family.</text>
</comment>
<feature type="compositionally biased region" description="Basic and acidic residues" evidence="12">
    <location>
        <begin position="385"/>
        <end position="398"/>
    </location>
</feature>
<feature type="coiled-coil region" evidence="11">
    <location>
        <begin position="269"/>
        <end position="296"/>
    </location>
</feature>
<evidence type="ECO:0000259" key="13">
    <source>
        <dbReference type="SMART" id="SM00382"/>
    </source>
</evidence>
<comment type="activity regulation">
    <text evidence="10">Redox regulation; active in reducing conditions, inactive in oxidizing conditions.</text>
</comment>
<keyword evidence="10" id="KW-0934">Plastid</keyword>
<keyword evidence="7 10" id="KW-0149">Chlorophyll biosynthesis</keyword>
<feature type="compositionally biased region" description="Low complexity" evidence="12">
    <location>
        <begin position="399"/>
        <end position="417"/>
    </location>
</feature>
<dbReference type="InterPro" id="IPR041628">
    <property type="entry name" value="ChlI/MoxR_AAA_lid"/>
</dbReference>
<evidence type="ECO:0000256" key="3">
    <source>
        <dbReference type="ARBA" id="ARBA00022531"/>
    </source>
</evidence>